<feature type="transmembrane region" description="Helical" evidence="1">
    <location>
        <begin position="36"/>
        <end position="56"/>
    </location>
</feature>
<organism evidence="2 3">
    <name type="scientific">Modicisalibacter muralis</name>
    <dbReference type="NCBI Taxonomy" id="119000"/>
    <lineage>
        <taxon>Bacteria</taxon>
        <taxon>Pseudomonadati</taxon>
        <taxon>Pseudomonadota</taxon>
        <taxon>Gammaproteobacteria</taxon>
        <taxon>Oceanospirillales</taxon>
        <taxon>Halomonadaceae</taxon>
        <taxon>Modicisalibacter</taxon>
    </lineage>
</organism>
<evidence type="ECO:0000256" key="1">
    <source>
        <dbReference type="SAM" id="Phobius"/>
    </source>
</evidence>
<name>A0A1G9INK3_9GAMM</name>
<keyword evidence="3" id="KW-1185">Reference proteome</keyword>
<accession>A0A1G9INK3</accession>
<sequence length="144" mass="16128">MSLSSRMLADSIAAGEGAFWLSCLWAAVYCVETGRYGPIIGAMVIACIAVAICFLYRPAATRMGRYRVRRSRTEMWWQLLVIPMLLAPVIGIALESLLSDVTGGIKLWLVTWLCTAGWAYYVIMSIVKRTFQRVRKGTRASKTR</sequence>
<dbReference type="EMBL" id="FNGI01000002">
    <property type="protein sequence ID" value="SDL26710.1"/>
    <property type="molecule type" value="Genomic_DNA"/>
</dbReference>
<feature type="transmembrane region" description="Helical" evidence="1">
    <location>
        <begin position="76"/>
        <end position="94"/>
    </location>
</feature>
<keyword evidence="1" id="KW-0812">Transmembrane</keyword>
<gene>
    <name evidence="2" type="ORF">SAMN05661010_01269</name>
</gene>
<keyword evidence="1" id="KW-1133">Transmembrane helix</keyword>
<protein>
    <submittedName>
        <fullName evidence="2">Uncharacterized protein</fullName>
    </submittedName>
</protein>
<proteinExistence type="predicted"/>
<keyword evidence="1" id="KW-0472">Membrane</keyword>
<dbReference type="RefSeq" id="WP_089726630.1">
    <property type="nucleotide sequence ID" value="NZ_FNGI01000002.1"/>
</dbReference>
<dbReference type="AlphaFoldDB" id="A0A1G9INK3"/>
<dbReference type="Proteomes" id="UP000198654">
    <property type="component" value="Unassembled WGS sequence"/>
</dbReference>
<evidence type="ECO:0000313" key="2">
    <source>
        <dbReference type="EMBL" id="SDL26710.1"/>
    </source>
</evidence>
<dbReference type="OrthoDB" id="6182714at2"/>
<evidence type="ECO:0000313" key="3">
    <source>
        <dbReference type="Proteomes" id="UP000198654"/>
    </source>
</evidence>
<feature type="transmembrane region" description="Helical" evidence="1">
    <location>
        <begin position="106"/>
        <end position="127"/>
    </location>
</feature>
<reference evidence="2 3" key="1">
    <citation type="submission" date="2016-10" db="EMBL/GenBank/DDBJ databases">
        <authorList>
            <person name="de Groot N.N."/>
        </authorList>
    </citation>
    <scope>NUCLEOTIDE SEQUENCE [LARGE SCALE GENOMIC DNA]</scope>
    <source>
        <strain evidence="2 3">DSM 14789</strain>
    </source>
</reference>
<dbReference type="STRING" id="119000.SAMN05661010_01269"/>